<evidence type="ECO:0000313" key="2">
    <source>
        <dbReference type="Proteomes" id="UP000663671"/>
    </source>
</evidence>
<protein>
    <submittedName>
        <fullName evidence="1">Uncharacterized protein</fullName>
    </submittedName>
</protein>
<dbReference type="Proteomes" id="UP000663671">
    <property type="component" value="Chromosome 4"/>
</dbReference>
<gene>
    <name evidence="1" type="ORF">I7I51_05244</name>
</gene>
<dbReference type="AlphaFoldDB" id="A0A8A1M496"/>
<dbReference type="VEuPathDB" id="FungiDB:I7I51_05244"/>
<evidence type="ECO:0000313" key="1">
    <source>
        <dbReference type="EMBL" id="QSS60445.1"/>
    </source>
</evidence>
<proteinExistence type="predicted"/>
<feature type="non-terminal residue" evidence="1">
    <location>
        <position position="78"/>
    </location>
</feature>
<organism evidence="1 2">
    <name type="scientific">Ajellomyces capsulatus</name>
    <name type="common">Darling's disease fungus</name>
    <name type="synonym">Histoplasma capsulatum</name>
    <dbReference type="NCBI Taxonomy" id="5037"/>
    <lineage>
        <taxon>Eukaryota</taxon>
        <taxon>Fungi</taxon>
        <taxon>Dikarya</taxon>
        <taxon>Ascomycota</taxon>
        <taxon>Pezizomycotina</taxon>
        <taxon>Eurotiomycetes</taxon>
        <taxon>Eurotiomycetidae</taxon>
        <taxon>Onygenales</taxon>
        <taxon>Ajellomycetaceae</taxon>
        <taxon>Histoplasma</taxon>
    </lineage>
</organism>
<accession>A0A8A1M496</accession>
<name>A0A8A1M496_AJECA</name>
<dbReference type="EMBL" id="CP069110">
    <property type="protein sequence ID" value="QSS60445.1"/>
    <property type="molecule type" value="Genomic_DNA"/>
</dbReference>
<reference evidence="1" key="1">
    <citation type="submission" date="2021-01" db="EMBL/GenBank/DDBJ databases">
        <title>Chromosome-level genome assembly of a human fungal pathogen reveals clustering of transcriptionally co-regulated genes.</title>
        <authorList>
            <person name="Voorhies M."/>
            <person name="Cohen S."/>
            <person name="Shea T.P."/>
            <person name="Petrus S."/>
            <person name="Munoz J.F."/>
            <person name="Poplawski S."/>
            <person name="Goldman W.E."/>
            <person name="Michael T."/>
            <person name="Cuomo C.A."/>
            <person name="Sil A."/>
            <person name="Beyhan S."/>
        </authorList>
    </citation>
    <scope>NUCLEOTIDE SEQUENCE</scope>
    <source>
        <strain evidence="1">WU24</strain>
    </source>
</reference>
<sequence length="78" mass="9196">MSSPRTEVPRLYLCPESISKFTDPERYLCMFEAVGGFVIDRIRPFYSAFYRVIVNLHCCKLNIEAQNTETFREIRARV</sequence>